<dbReference type="SUPFAM" id="SSF49785">
    <property type="entry name" value="Galactose-binding domain-like"/>
    <property type="match status" value="12"/>
</dbReference>
<feature type="domain" description="F5/8 type C" evidence="3">
    <location>
        <begin position="928"/>
        <end position="1080"/>
    </location>
</feature>
<gene>
    <name evidence="4" type="ORF">PEVE_00004712</name>
</gene>
<keyword evidence="2" id="KW-0812">Transmembrane</keyword>
<evidence type="ECO:0000256" key="1">
    <source>
        <dbReference type="SAM" id="MobiDB-lite"/>
    </source>
</evidence>
<feature type="region of interest" description="Disordered" evidence="1">
    <location>
        <begin position="1997"/>
        <end position="2037"/>
    </location>
</feature>
<reference evidence="4 5" key="1">
    <citation type="submission" date="2022-05" db="EMBL/GenBank/DDBJ databases">
        <authorList>
            <consortium name="Genoscope - CEA"/>
            <person name="William W."/>
        </authorList>
    </citation>
    <scope>NUCLEOTIDE SEQUENCE [LARGE SCALE GENOMIC DNA]</scope>
</reference>
<dbReference type="PROSITE" id="PS50022">
    <property type="entry name" value="FA58C_3"/>
    <property type="match status" value="13"/>
</dbReference>
<feature type="transmembrane region" description="Helical" evidence="2">
    <location>
        <begin position="2045"/>
        <end position="2066"/>
    </location>
</feature>
<feature type="compositionally biased region" description="Low complexity" evidence="1">
    <location>
        <begin position="1997"/>
        <end position="2014"/>
    </location>
</feature>
<comment type="caution">
    <text evidence="4">The sequence shown here is derived from an EMBL/GenBank/DDBJ whole genome shotgun (WGS) entry which is preliminary data.</text>
</comment>
<evidence type="ECO:0000313" key="5">
    <source>
        <dbReference type="Proteomes" id="UP001159427"/>
    </source>
</evidence>
<protein>
    <recommendedName>
        <fullName evidence="3">F5/8 type C domain-containing protein</fullName>
    </recommendedName>
</protein>
<dbReference type="PANTHER" id="PTHR24543">
    <property type="entry name" value="MULTICOPPER OXIDASE-RELATED"/>
    <property type="match status" value="1"/>
</dbReference>
<keyword evidence="5" id="KW-1185">Reference proteome</keyword>
<feature type="domain" description="F5/8 type C" evidence="3">
    <location>
        <begin position="1238"/>
        <end position="1392"/>
    </location>
</feature>
<feature type="compositionally biased region" description="Polar residues" evidence="1">
    <location>
        <begin position="9"/>
        <end position="18"/>
    </location>
</feature>
<feature type="domain" description="F5/8 type C" evidence="3">
    <location>
        <begin position="1"/>
        <end position="150"/>
    </location>
</feature>
<keyword evidence="2" id="KW-1133">Transmembrane helix</keyword>
<feature type="domain" description="F5/8 type C" evidence="3">
    <location>
        <begin position="1083"/>
        <end position="1235"/>
    </location>
</feature>
<feature type="domain" description="F5/8 type C" evidence="3">
    <location>
        <begin position="153"/>
        <end position="305"/>
    </location>
</feature>
<dbReference type="InterPro" id="IPR000421">
    <property type="entry name" value="FA58C"/>
</dbReference>
<feature type="region of interest" description="Disordered" evidence="1">
    <location>
        <begin position="944"/>
        <end position="968"/>
    </location>
</feature>
<evidence type="ECO:0000259" key="3">
    <source>
        <dbReference type="PROSITE" id="PS50022"/>
    </source>
</evidence>
<dbReference type="CDD" id="cd00057">
    <property type="entry name" value="FA58C"/>
    <property type="match status" value="12"/>
</dbReference>
<dbReference type="InterPro" id="IPR008979">
    <property type="entry name" value="Galactose-bd-like_sf"/>
</dbReference>
<feature type="region of interest" description="Disordered" evidence="1">
    <location>
        <begin position="1"/>
        <end position="24"/>
    </location>
</feature>
<name>A0ABN8QG24_9CNID</name>
<feature type="domain" description="F5/8 type C" evidence="3">
    <location>
        <begin position="1614"/>
        <end position="1680"/>
    </location>
</feature>
<dbReference type="PROSITE" id="PS01285">
    <property type="entry name" value="FA58C_1"/>
    <property type="match status" value="10"/>
</dbReference>
<dbReference type="PANTHER" id="PTHR24543:SF325">
    <property type="entry name" value="F5_8 TYPE C DOMAIN-CONTAINING PROTEIN"/>
    <property type="match status" value="1"/>
</dbReference>
<feature type="domain" description="F5/8 type C" evidence="3">
    <location>
        <begin position="1840"/>
        <end position="1993"/>
    </location>
</feature>
<dbReference type="Gene3D" id="2.60.120.260">
    <property type="entry name" value="Galactose-binding domain-like"/>
    <property type="match status" value="13"/>
</dbReference>
<feature type="domain" description="F5/8 type C" evidence="3">
    <location>
        <begin position="773"/>
        <end position="925"/>
    </location>
</feature>
<sequence>MESRAIKDSQLSASSQSGGRVLHAPSQGRLNFRTYSNLAGAWCPRKNDPNPWLQVDLGSYTTVTRVATQGRNGWGNWWVTKYRLLYSDNGITFHYYKDPSDNSAKIFDGNKDKDTVVYNRINPPITTRFIRLQPVQWNNEIAIRMELYGCPGCIAPLGMESRTILDDQISASSQMNGNHSASQARLYLQTDGSKFGGWSVLTNDVNQWLQVDFGSYTLVRRIATQGENGYSNWVTKYKLKYSDDGTTFQFYKDVGSTSPKVFNGNTDSETVVYNNLPITIKTRFFRLLPMQWKNQISMRIEVYGCPGCIASAGMESGAISDFQISASSQKTDSFAASRARLNAKVTGLKQGGWSPLKDDLNQWLQVDLSGYTTVTRLATQGRDGSDEWVTKYKLQYSVDGVTYHFYKGRGESSSTTFDGNQDSNTIVYNKLNSPIMVRLVRLLPIEWRNHICLRMEIYGCPGCIAPLGMENGAISDAQISASSQWDDNHGPHRARLNRRRFGNKRGAWSALNNDIYQWLQVDLGKYTTVTRIATQGRSDLNQWVTKCRLQYSEDGVNFRLYKALGQDSGKLFDGNNDRNTIVYQTLSQPIRARYIRILPEAWYGHISMRMELYGCAACEAPLGMESEAIADSQISASSQLDDRHSAAKSRLHFKTDENKDGGWSSLTSDPNQWLQVDFRSYATVTHVATQGRHAHNEWLLNYKLKYSDDGVTFQTYSVPGTKLPKVFDGNKDSDSVVTKELNPPITARFIRILPTKWNNRISMRMELYGCAACFAPLGMENNAISDGQISASSQADDDHAANQARLHAKISSGKSGGWAALQNNVNQWLQVDLGIYTRVTRVATQGRNSFSGWVTKYMLQYSDDGFIFRSYEEAANTSAMIFVGNKDSDTVVYNILKPPITTRFIRILPVEWHSQISLRIEIYGCPGCVTSLGMENRAISDGQVTASSQMDDTNSAREARLHSKSSGNQRGGWVALKNDLNQWLQVDLGTFTRITRVATQGRDGYDQWVTKYRLQYSNDGDIFHSFKVLGVNSAKVFTGNQDNGAVVCNSLSPPVTTRFIRLIPVGWHSRISMRIEIYGCPGCTAALGIALRSITDAQISASSKLDNTHSAAQARLHSKAVGSKYGAWSAHENDHHQWLQIDFGSSTKITRLATQGRNDFNEWVTKYNLSYSDDGVHFHSYKMVRVSRAKVFEGNQDSDTVVYHTLIPPITAQFIRLLPLAWHNHISLRTEVYGCPGCVAPLGMDSGAITDAQISASSQWDNNHGASRARLHMQFNHKTRQTGAWSSSSNDLNQWLQINLGGYTTLTRVATQGRSDHDQWVTKYRLQYSDDGVIFQFYKEPHQTSAKVFPANKDRNTIAYNILNPPITTRFIRIKPMEWRGHISMRMEIYGCTGCTTPLGMENGAIHDSRITASSSLDNKHTALQARLHLTADSRAGGGWSALKDDFYQWLQIELGGYTTVTRVATQGGNGRNEWVTHYRLKYSRAGNIFMYYKLRENSSAMVIVEGCKCKKIPQTHVNEHLLYDICFHKSIPFFSGTSSTTRKHSRTLEPFFPSERLHTSTLDAKFSTYVTRDRQLVQHHDVYAEMKAADPKYCTGRIMAIKKGINHSNNKKRSVRMFIETSGECAMHFDSEASVFEGNKDSNSVFTNTLSQPIRARYIRFIPIEWHNHISMRVEIYGCPGCIAPLGMENKQISDAQISASSMSDDNSSPSKARLHLKEDQNLPGGGGWSALKNDLHQWLQVDLGGYTTVTRVATQGRTGSNEWVTNYKLQYSDDGMNFQFYKEHGDKSAKVFTGNDDSDTDVYNALSPPVTTMFVRVLPIAWNSRISMRIELYGCPGCVSALGIENDEIPDAHITASSQLDDNNRAALARLHLKEDGLKQGGWSALYNDFGQWIQVDLGGSTRVTRVATQGKNAGDAWVVKYRLQYREDLGINFTFVKKSVNSSAKVFYANYDSDTVVYNVLAPPITARLIRILPVEWHNQISMRLEIYGCPVPSSTTTAPPTEQTTKTTLSEKISSTENEKPEGKPGRSASQRRKDSKISAIVAPVVVFVLVALILLVGFFYWRRRRTNKNLEIQQVTFQKSGQEPLGGAVNPLYDG</sequence>
<feature type="domain" description="F5/8 type C" evidence="3">
    <location>
        <begin position="618"/>
        <end position="770"/>
    </location>
</feature>
<organism evidence="4 5">
    <name type="scientific">Porites evermanni</name>
    <dbReference type="NCBI Taxonomy" id="104178"/>
    <lineage>
        <taxon>Eukaryota</taxon>
        <taxon>Metazoa</taxon>
        <taxon>Cnidaria</taxon>
        <taxon>Anthozoa</taxon>
        <taxon>Hexacorallia</taxon>
        <taxon>Scleractinia</taxon>
        <taxon>Fungiina</taxon>
        <taxon>Poritidae</taxon>
        <taxon>Porites</taxon>
    </lineage>
</organism>
<evidence type="ECO:0000313" key="4">
    <source>
        <dbReference type="EMBL" id="CAH3163900.1"/>
    </source>
</evidence>
<dbReference type="Pfam" id="PF00754">
    <property type="entry name" value="F5_F8_type_C"/>
    <property type="match status" value="13"/>
</dbReference>
<accession>A0ABN8QG24</accession>
<keyword evidence="2" id="KW-0472">Membrane</keyword>
<feature type="domain" description="F5/8 type C" evidence="3">
    <location>
        <begin position="1683"/>
        <end position="1837"/>
    </location>
</feature>
<evidence type="ECO:0000256" key="2">
    <source>
        <dbReference type="SAM" id="Phobius"/>
    </source>
</evidence>
<feature type="compositionally biased region" description="Polar residues" evidence="1">
    <location>
        <begin position="944"/>
        <end position="953"/>
    </location>
</feature>
<feature type="domain" description="F5/8 type C" evidence="3">
    <location>
        <begin position="463"/>
        <end position="615"/>
    </location>
</feature>
<proteinExistence type="predicted"/>
<dbReference type="EMBL" id="CALNXI010001299">
    <property type="protein sequence ID" value="CAH3163900.1"/>
    <property type="molecule type" value="Genomic_DNA"/>
</dbReference>
<dbReference type="SMART" id="SM00231">
    <property type="entry name" value="FA58C"/>
    <property type="match status" value="12"/>
</dbReference>
<feature type="domain" description="F5/8 type C" evidence="3">
    <location>
        <begin position="1395"/>
        <end position="1507"/>
    </location>
</feature>
<dbReference type="Proteomes" id="UP001159427">
    <property type="component" value="Unassembled WGS sequence"/>
</dbReference>
<dbReference type="PROSITE" id="PS01286">
    <property type="entry name" value="FA58C_2"/>
    <property type="match status" value="11"/>
</dbReference>
<feature type="domain" description="F5/8 type C" evidence="3">
    <location>
        <begin position="308"/>
        <end position="460"/>
    </location>
</feature>